<dbReference type="InterPro" id="IPR010269">
    <property type="entry name" value="T6SS_TssC-like"/>
</dbReference>
<sequence>MSGNGDDRGSKGGTLLSELLTVSSVGPRGSDGYKLVRRGTHRLLDELLRKAEKAAPKVDRQSVEGMIAELDRRMSAQVSEILHHPRVQQIEAAWRGVRYLVDRIDVAQNIGLELVQVTKEELRVDFEDAPDITASGLYDLVYRRRFGTLGGKPYAVICSTHEFGADGDDVALLKQCAAVAAMAHAPILVNAAPAMFGLSSFTELPRIKDLPALFEGGKYSRWSSFRDSEDARFVGVCLPRFQLRYPYGEPVHVPEDSTEYVPAAQRPDAPVTSFAYSEDVIDRHERYLWGPASLAMTARIADSFTRYRWCPNIVGPQGGGAIHELPLHIYEQGGRLKTKSPIEVSLDDQWDRELSEQGFIALVFRKHSASAAFLSANSAHRPKLYPRTPEGEAAARTDAVGSRLPYTFVIARIAHYMKVLQREQIGSWKTRADLERELNEWLRGYVADMPDPPADTRARKPLRRARVTVAEVPGQQQWFRCALAVEPHFSLEGVPVELGLVGKLDRA</sequence>
<dbReference type="PANTHER" id="PTHR35565:SF1">
    <property type="entry name" value="TYPE VI SECRETION SYSTEM CONTRACTILE SHEATH LARGE SUBUNIT"/>
    <property type="match status" value="1"/>
</dbReference>
<dbReference type="EMBL" id="JAPNKE010000002">
    <property type="protein sequence ID" value="MCY1004608.1"/>
    <property type="molecule type" value="Genomic_DNA"/>
</dbReference>
<accession>A0A9X3ESG4</accession>
<keyword evidence="4" id="KW-1185">Reference proteome</keyword>
<dbReference type="InterPro" id="IPR044032">
    <property type="entry name" value="TssC1_C"/>
</dbReference>
<dbReference type="RefSeq" id="WP_267766168.1">
    <property type="nucleotide sequence ID" value="NZ_JAPNKE010000002.1"/>
</dbReference>
<evidence type="ECO:0000259" key="1">
    <source>
        <dbReference type="Pfam" id="PF05943"/>
    </source>
</evidence>
<dbReference type="NCBIfam" id="TIGR03355">
    <property type="entry name" value="VI_chp_2"/>
    <property type="match status" value="1"/>
</dbReference>
<comment type="caution">
    <text evidence="3">The sequence shown here is derived from an EMBL/GenBank/DDBJ whole genome shotgun (WGS) entry which is preliminary data.</text>
</comment>
<dbReference type="Pfam" id="PF05943">
    <property type="entry name" value="VipB"/>
    <property type="match status" value="1"/>
</dbReference>
<dbReference type="PANTHER" id="PTHR35565">
    <property type="entry name" value="CYTOPLASMIC PROTEIN-RELATED"/>
    <property type="match status" value="1"/>
</dbReference>
<feature type="domain" description="TssC1 C-terminal" evidence="2">
    <location>
        <begin position="396"/>
        <end position="504"/>
    </location>
</feature>
<dbReference type="InterPro" id="IPR044031">
    <property type="entry name" value="TssC1_N"/>
</dbReference>
<evidence type="ECO:0000313" key="4">
    <source>
        <dbReference type="Proteomes" id="UP001150924"/>
    </source>
</evidence>
<name>A0A9X3ESG4_9BACT</name>
<proteinExistence type="predicted"/>
<dbReference type="Pfam" id="PF18945">
    <property type="entry name" value="VipB_2"/>
    <property type="match status" value="1"/>
</dbReference>
<organism evidence="3 4">
    <name type="scientific">Nannocystis pusilla</name>
    <dbReference type="NCBI Taxonomy" id="889268"/>
    <lineage>
        <taxon>Bacteria</taxon>
        <taxon>Pseudomonadati</taxon>
        <taxon>Myxococcota</taxon>
        <taxon>Polyangia</taxon>
        <taxon>Nannocystales</taxon>
        <taxon>Nannocystaceae</taxon>
        <taxon>Nannocystis</taxon>
    </lineage>
</organism>
<reference evidence="3" key="1">
    <citation type="submission" date="2022-11" db="EMBL/GenBank/DDBJ databases">
        <title>Minimal conservation of predation-associated metabolite biosynthetic gene clusters underscores biosynthetic potential of Myxococcota including descriptions for ten novel species: Archangium lansinium sp. nov., Myxococcus landrumus sp. nov., Nannocystis bai.</title>
        <authorList>
            <person name="Ahearne A."/>
            <person name="Stevens C."/>
            <person name="Phillips K."/>
        </authorList>
    </citation>
    <scope>NUCLEOTIDE SEQUENCE</scope>
    <source>
        <strain evidence="3">Na p29</strain>
    </source>
</reference>
<evidence type="ECO:0000259" key="2">
    <source>
        <dbReference type="Pfam" id="PF18945"/>
    </source>
</evidence>
<feature type="domain" description="TssC1 N-terminal" evidence="1">
    <location>
        <begin position="66"/>
        <end position="380"/>
    </location>
</feature>
<dbReference type="AlphaFoldDB" id="A0A9X3ESG4"/>
<protein>
    <submittedName>
        <fullName evidence="3">Type VI secretion system contractile sheath large subunit</fullName>
    </submittedName>
</protein>
<evidence type="ECO:0000313" key="3">
    <source>
        <dbReference type="EMBL" id="MCY1004608.1"/>
    </source>
</evidence>
<dbReference type="Proteomes" id="UP001150924">
    <property type="component" value="Unassembled WGS sequence"/>
</dbReference>
<gene>
    <name evidence="3" type="primary">tssC</name>
    <name evidence="3" type="ORF">OV079_03285</name>
</gene>